<sequence>MKSFFTPKKFRYPKIFIYLSLFIFIPHRNVAQTSLIPGDIAFIAYQMDNPDRFAFVLLEDISANTKIKFTDSGWNGSALYTTLNESTCTWTSTSAISAGTVISIEVQGTATNPGKFRSVVGKLDGLNGTSNGSGSDNCFPGSKFESKFCRSYWF</sequence>
<dbReference type="AlphaFoldDB" id="A0A3N6NL58"/>
<evidence type="ECO:0000313" key="1">
    <source>
        <dbReference type="EMBL" id="RQH17304.1"/>
    </source>
</evidence>
<comment type="caution">
    <text evidence="1">The sequence shown here is derived from an EMBL/GenBank/DDBJ whole genome shotgun (WGS) entry which is preliminary data.</text>
</comment>
<keyword evidence="2" id="KW-1185">Reference proteome</keyword>
<organism evidence="1 2">
    <name type="scientific">Okeania hirsuta</name>
    <dbReference type="NCBI Taxonomy" id="1458930"/>
    <lineage>
        <taxon>Bacteria</taxon>
        <taxon>Bacillati</taxon>
        <taxon>Cyanobacteriota</taxon>
        <taxon>Cyanophyceae</taxon>
        <taxon>Oscillatoriophycideae</taxon>
        <taxon>Oscillatoriales</taxon>
        <taxon>Microcoleaceae</taxon>
        <taxon>Okeania</taxon>
    </lineage>
</organism>
<dbReference type="EMBL" id="RCBY01000509">
    <property type="protein sequence ID" value="RQH17304.1"/>
    <property type="molecule type" value="Genomic_DNA"/>
</dbReference>
<dbReference type="Proteomes" id="UP000269154">
    <property type="component" value="Unassembled WGS sequence"/>
</dbReference>
<accession>A0A3N6NL58</accession>
<proteinExistence type="predicted"/>
<protein>
    <submittedName>
        <fullName evidence="1">Uncharacterized protein</fullName>
    </submittedName>
</protein>
<dbReference type="RefSeq" id="WP_124155831.1">
    <property type="nucleotide sequence ID" value="NZ_CAWOLW010000456.1"/>
</dbReference>
<gene>
    <name evidence="1" type="ORF">D5R40_33390</name>
</gene>
<evidence type="ECO:0000313" key="2">
    <source>
        <dbReference type="Proteomes" id="UP000269154"/>
    </source>
</evidence>
<name>A0A3N6NL58_9CYAN</name>
<dbReference type="OrthoDB" id="581389at2"/>
<reference evidence="1 2" key="1">
    <citation type="journal article" date="2018" name="ACS Chem. Biol.">
        <title>Ketoreductase domain dysfunction expands chemodiversity: malyngamide biosynthesis in the cyanobacterium Okeania hirsuta.</title>
        <authorList>
            <person name="Moss N.A."/>
            <person name="Leao T."/>
            <person name="Rankin M."/>
            <person name="McCullough T.M."/>
            <person name="Qu P."/>
            <person name="Korobeynikov A."/>
            <person name="Smith J.L."/>
            <person name="Gerwick L."/>
            <person name="Gerwick W.H."/>
        </authorList>
    </citation>
    <scope>NUCLEOTIDE SEQUENCE [LARGE SCALE GENOMIC DNA]</scope>
    <source>
        <strain evidence="1 2">PAB10Feb10-1</strain>
    </source>
</reference>